<dbReference type="Gene3D" id="2.30.170.40">
    <property type="entry name" value="Ribosomal protein L28/L24"/>
    <property type="match status" value="1"/>
</dbReference>
<keyword evidence="2" id="KW-0689">Ribosomal protein</keyword>
<dbReference type="InterPro" id="IPR037147">
    <property type="entry name" value="Ribosomal_bL28_sf"/>
</dbReference>
<dbReference type="SUPFAM" id="SSF143800">
    <property type="entry name" value="L28p-like"/>
    <property type="match status" value="1"/>
</dbReference>
<name>A0A484L9Y1_9ASTE</name>
<dbReference type="Pfam" id="PF00830">
    <property type="entry name" value="Ribosomal_L28"/>
    <property type="match status" value="1"/>
</dbReference>
<organism evidence="6 7">
    <name type="scientific">Cuscuta campestris</name>
    <dbReference type="NCBI Taxonomy" id="132261"/>
    <lineage>
        <taxon>Eukaryota</taxon>
        <taxon>Viridiplantae</taxon>
        <taxon>Streptophyta</taxon>
        <taxon>Embryophyta</taxon>
        <taxon>Tracheophyta</taxon>
        <taxon>Spermatophyta</taxon>
        <taxon>Magnoliopsida</taxon>
        <taxon>eudicotyledons</taxon>
        <taxon>Gunneridae</taxon>
        <taxon>Pentapetalae</taxon>
        <taxon>asterids</taxon>
        <taxon>lamiids</taxon>
        <taxon>Solanales</taxon>
        <taxon>Convolvulaceae</taxon>
        <taxon>Cuscuteae</taxon>
        <taxon>Cuscuta</taxon>
        <taxon>Cuscuta subgen. Grammica</taxon>
        <taxon>Cuscuta sect. Cleistogrammica</taxon>
    </lineage>
</organism>
<dbReference type="AlphaFoldDB" id="A0A484L9Y1"/>
<dbReference type="PANTHER" id="PTHR13528">
    <property type="entry name" value="39S RIBOSOMAL PROTEIN L28, MITOCHONDRIAL"/>
    <property type="match status" value="1"/>
</dbReference>
<reference evidence="6 7" key="1">
    <citation type="submission" date="2018-04" db="EMBL/GenBank/DDBJ databases">
        <authorList>
            <person name="Vogel A."/>
        </authorList>
    </citation>
    <scope>NUCLEOTIDE SEQUENCE [LARGE SCALE GENOMIC DNA]</scope>
</reference>
<dbReference type="EMBL" id="OOIL02001160">
    <property type="protein sequence ID" value="VFQ73232.1"/>
    <property type="molecule type" value="Genomic_DNA"/>
</dbReference>
<proteinExistence type="inferred from homology"/>
<evidence type="ECO:0000313" key="6">
    <source>
        <dbReference type="EMBL" id="VFQ73232.1"/>
    </source>
</evidence>
<keyword evidence="3" id="KW-0687">Ribonucleoprotein</keyword>
<evidence type="ECO:0000256" key="3">
    <source>
        <dbReference type="ARBA" id="ARBA00023274"/>
    </source>
</evidence>
<dbReference type="GO" id="GO:0005762">
    <property type="term" value="C:mitochondrial large ribosomal subunit"/>
    <property type="evidence" value="ECO:0007669"/>
    <property type="project" value="TreeGrafter"/>
</dbReference>
<comment type="similarity">
    <text evidence="1">Belongs to the bacterial ribosomal protein bL28 family.</text>
</comment>
<keyword evidence="7" id="KW-1185">Reference proteome</keyword>
<gene>
    <name evidence="6" type="ORF">CCAM_LOCUS15008</name>
</gene>
<sequence>MAFRSKDAMKKLVKKLDGEKRLTAGTKQRLLTLPPKSDVIMGRAHRGLYAGRHIQYGNQVSEKGGNKTRTNWKPNVQGKRLFSYILDRLVRVKVSTHALRCIDKAGGFDEYLLKTPYEKIDSEFGVYWKARIQKKYEELGEKKVFSSLKGDEAKIKEKFKGLKLVERAHCREARVKMYDWIRRSEKIEDVREEKEEEKERAHGEGPSSSLDEASASQSEIHAQMVANA</sequence>
<dbReference type="InterPro" id="IPR034704">
    <property type="entry name" value="Ribosomal_bL28/bL31-like_sf"/>
</dbReference>
<dbReference type="PANTHER" id="PTHR13528:SF2">
    <property type="entry name" value="LARGE RIBOSOMAL SUBUNIT PROTEIN BL28M"/>
    <property type="match status" value="1"/>
</dbReference>
<feature type="compositionally biased region" description="Low complexity" evidence="5">
    <location>
        <begin position="207"/>
        <end position="219"/>
    </location>
</feature>
<dbReference type="InterPro" id="IPR026569">
    <property type="entry name" value="Ribosomal_bL28"/>
</dbReference>
<evidence type="ECO:0000313" key="7">
    <source>
        <dbReference type="Proteomes" id="UP000595140"/>
    </source>
</evidence>
<dbReference type="GO" id="GO:0003735">
    <property type="term" value="F:structural constituent of ribosome"/>
    <property type="evidence" value="ECO:0007669"/>
    <property type="project" value="InterPro"/>
</dbReference>
<evidence type="ECO:0000256" key="5">
    <source>
        <dbReference type="SAM" id="MobiDB-lite"/>
    </source>
</evidence>
<evidence type="ECO:0000256" key="1">
    <source>
        <dbReference type="ARBA" id="ARBA00008760"/>
    </source>
</evidence>
<accession>A0A484L9Y1</accession>
<dbReference type="OrthoDB" id="361870at2759"/>
<feature type="compositionally biased region" description="Basic and acidic residues" evidence="5">
    <location>
        <begin position="190"/>
        <end position="203"/>
    </location>
</feature>
<evidence type="ECO:0000256" key="4">
    <source>
        <dbReference type="ARBA" id="ARBA00035269"/>
    </source>
</evidence>
<feature type="region of interest" description="Disordered" evidence="5">
    <location>
        <begin position="190"/>
        <end position="228"/>
    </location>
</feature>
<protein>
    <recommendedName>
        <fullName evidence="4">Large ribosomal subunit protein bL28m</fullName>
    </recommendedName>
</protein>
<dbReference type="FunFam" id="2.30.170.40:FF:000003">
    <property type="entry name" value="54S ribosomal protein L24"/>
    <property type="match status" value="1"/>
</dbReference>
<dbReference type="Proteomes" id="UP000595140">
    <property type="component" value="Unassembled WGS sequence"/>
</dbReference>
<evidence type="ECO:0000256" key="2">
    <source>
        <dbReference type="ARBA" id="ARBA00022980"/>
    </source>
</evidence>